<feature type="transmembrane region" description="Helical" evidence="2">
    <location>
        <begin position="413"/>
        <end position="432"/>
    </location>
</feature>
<feature type="transmembrane region" description="Helical" evidence="2">
    <location>
        <begin position="444"/>
        <end position="465"/>
    </location>
</feature>
<feature type="domain" description="Acyltransferase 3" evidence="3">
    <location>
        <begin position="79"/>
        <end position="464"/>
    </location>
</feature>
<keyword evidence="2" id="KW-0472">Membrane</keyword>
<sequence length="492" mass="56933">MDQAAPLLVHNENDDVSLQEHSMPQPDEDLDAGTAGSRTKWTTFLTSTLKSTNFWAFLPRYIQPGGRQMYQARRSPTSYLDALRGYAALLVYIYHCWDLPESPIFRFHFLRVPWIGGAGMVAIFFVISGYVLSFRIVKLIRNEESAKLLDTLASSIFRRFLRLYFATGFATLVSACFVYLGWFVPYEDLRQRTILAQLLHWFRNFVYSSNPFADIEGWIHEGVFFTRYLAQMWTIPVEYRGSIVIFVFCTAACKLTTRSRFVFLWIVIFFSYYWRVAYVVEFMFGVFIAELSLIRHPERHGRPALEVVPDMSAQSDEKEFLRPNRKAWVDCATQVASYGLLILGWFLLGQPDPPDLGLSGPWPWQYLHALIPTWYGEAAYTFWPSIAACCVVLAIDLNTTLQRPFEWSFSQYLGDLSFGVYAMHIILIHAVYKPVILVWQARHLGDSTLAFLPGAIALTLLVLWAGDYFSRVDKKIVQFGRWLQTRLFVKWE</sequence>
<dbReference type="InterPro" id="IPR050879">
    <property type="entry name" value="Acyltransferase_3"/>
</dbReference>
<dbReference type="InterPro" id="IPR002656">
    <property type="entry name" value="Acyl_transf_3_dom"/>
</dbReference>
<feature type="transmembrane region" description="Helical" evidence="2">
    <location>
        <begin position="262"/>
        <end position="289"/>
    </location>
</feature>
<evidence type="ECO:0000313" key="5">
    <source>
        <dbReference type="Proteomes" id="UP000054342"/>
    </source>
</evidence>
<name>A0A0D2E8E9_9EURO</name>
<feature type="region of interest" description="Disordered" evidence="1">
    <location>
        <begin position="15"/>
        <end position="34"/>
    </location>
</feature>
<dbReference type="OrthoDB" id="5819582at2759"/>
<keyword evidence="2" id="KW-1133">Transmembrane helix</keyword>
<dbReference type="GO" id="GO:0016747">
    <property type="term" value="F:acyltransferase activity, transferring groups other than amino-acyl groups"/>
    <property type="evidence" value="ECO:0007669"/>
    <property type="project" value="InterPro"/>
</dbReference>
<dbReference type="PANTHER" id="PTHR23028">
    <property type="entry name" value="ACETYLTRANSFERASE"/>
    <property type="match status" value="1"/>
</dbReference>
<keyword evidence="2" id="KW-0812">Transmembrane</keyword>
<feature type="transmembrane region" description="Helical" evidence="2">
    <location>
        <begin position="382"/>
        <end position="401"/>
    </location>
</feature>
<dbReference type="GeneID" id="25332311"/>
<dbReference type="Pfam" id="PF01757">
    <property type="entry name" value="Acyl_transf_3"/>
    <property type="match status" value="1"/>
</dbReference>
<dbReference type="PANTHER" id="PTHR23028:SF134">
    <property type="entry name" value="PUTATIVE (AFU_ORTHOLOGUE AFUA_4G08520)-RELATED"/>
    <property type="match status" value="1"/>
</dbReference>
<dbReference type="AlphaFoldDB" id="A0A0D2E8E9"/>
<accession>A0A0D2E8E9</accession>
<protein>
    <recommendedName>
        <fullName evidence="3">Acyltransferase 3 domain-containing protein</fullName>
    </recommendedName>
</protein>
<feature type="transmembrane region" description="Helical" evidence="2">
    <location>
        <begin position="163"/>
        <end position="184"/>
    </location>
</feature>
<evidence type="ECO:0000256" key="2">
    <source>
        <dbReference type="SAM" id="Phobius"/>
    </source>
</evidence>
<feature type="transmembrane region" description="Helical" evidence="2">
    <location>
        <begin position="114"/>
        <end position="137"/>
    </location>
</feature>
<dbReference type="Proteomes" id="UP000054342">
    <property type="component" value="Unassembled WGS sequence"/>
</dbReference>
<organism evidence="4 5">
    <name type="scientific">Exophiala xenobiotica</name>
    <dbReference type="NCBI Taxonomy" id="348802"/>
    <lineage>
        <taxon>Eukaryota</taxon>
        <taxon>Fungi</taxon>
        <taxon>Dikarya</taxon>
        <taxon>Ascomycota</taxon>
        <taxon>Pezizomycotina</taxon>
        <taxon>Eurotiomycetes</taxon>
        <taxon>Chaetothyriomycetidae</taxon>
        <taxon>Chaetothyriales</taxon>
        <taxon>Herpotrichiellaceae</taxon>
        <taxon>Exophiala</taxon>
    </lineage>
</organism>
<dbReference type="EMBL" id="KN847322">
    <property type="protein sequence ID" value="KIW51708.1"/>
    <property type="molecule type" value="Genomic_DNA"/>
</dbReference>
<dbReference type="HOGENOM" id="CLU_005679_13_6_1"/>
<evidence type="ECO:0000256" key="1">
    <source>
        <dbReference type="SAM" id="MobiDB-lite"/>
    </source>
</evidence>
<reference evidence="4 5" key="1">
    <citation type="submission" date="2015-01" db="EMBL/GenBank/DDBJ databases">
        <title>The Genome Sequence of Exophiala xenobiotica CBS118157.</title>
        <authorList>
            <consortium name="The Broad Institute Genomics Platform"/>
            <person name="Cuomo C."/>
            <person name="de Hoog S."/>
            <person name="Gorbushina A."/>
            <person name="Stielow B."/>
            <person name="Teixiera M."/>
            <person name="Abouelleil A."/>
            <person name="Chapman S.B."/>
            <person name="Priest M."/>
            <person name="Young S.K."/>
            <person name="Wortman J."/>
            <person name="Nusbaum C."/>
            <person name="Birren B."/>
        </authorList>
    </citation>
    <scope>NUCLEOTIDE SEQUENCE [LARGE SCALE GENOMIC DNA]</scope>
    <source>
        <strain evidence="4 5">CBS 118157</strain>
    </source>
</reference>
<dbReference type="STRING" id="348802.A0A0D2E8E9"/>
<evidence type="ECO:0000313" key="4">
    <source>
        <dbReference type="EMBL" id="KIW51708.1"/>
    </source>
</evidence>
<evidence type="ECO:0000259" key="3">
    <source>
        <dbReference type="Pfam" id="PF01757"/>
    </source>
</evidence>
<keyword evidence="5" id="KW-1185">Reference proteome</keyword>
<proteinExistence type="predicted"/>
<dbReference type="RefSeq" id="XP_013312292.1">
    <property type="nucleotide sequence ID" value="XM_013456838.1"/>
</dbReference>
<gene>
    <name evidence="4" type="ORF">PV05_10403</name>
</gene>